<feature type="transmembrane region" description="Helical" evidence="1">
    <location>
        <begin position="238"/>
        <end position="256"/>
    </location>
</feature>
<gene>
    <name evidence="2" type="ORF">N802_03590</name>
</gene>
<dbReference type="AlphaFoldDB" id="A0A0A0J429"/>
<keyword evidence="1" id="KW-0812">Transmembrane</keyword>
<feature type="transmembrane region" description="Helical" evidence="1">
    <location>
        <begin position="52"/>
        <end position="70"/>
    </location>
</feature>
<feature type="transmembrane region" description="Helical" evidence="1">
    <location>
        <begin position="290"/>
        <end position="311"/>
    </location>
</feature>
<organism evidence="2 3">
    <name type="scientific">Knoellia sinensis KCTC 19936</name>
    <dbReference type="NCBI Taxonomy" id="1385520"/>
    <lineage>
        <taxon>Bacteria</taxon>
        <taxon>Bacillati</taxon>
        <taxon>Actinomycetota</taxon>
        <taxon>Actinomycetes</taxon>
        <taxon>Micrococcales</taxon>
        <taxon>Intrasporangiaceae</taxon>
        <taxon>Knoellia</taxon>
    </lineage>
</organism>
<feature type="transmembrane region" description="Helical" evidence="1">
    <location>
        <begin position="12"/>
        <end position="32"/>
    </location>
</feature>
<evidence type="ECO:0000313" key="2">
    <source>
        <dbReference type="EMBL" id="KGN31459.1"/>
    </source>
</evidence>
<feature type="transmembrane region" description="Helical" evidence="1">
    <location>
        <begin position="323"/>
        <end position="342"/>
    </location>
</feature>
<feature type="transmembrane region" description="Helical" evidence="1">
    <location>
        <begin position="171"/>
        <end position="192"/>
    </location>
</feature>
<evidence type="ECO:0000256" key="1">
    <source>
        <dbReference type="SAM" id="Phobius"/>
    </source>
</evidence>
<dbReference type="eggNOG" id="ENOG5033GXI">
    <property type="taxonomic scope" value="Bacteria"/>
</dbReference>
<accession>A0A0A0J429</accession>
<keyword evidence="3" id="KW-1185">Reference proteome</keyword>
<keyword evidence="1" id="KW-1133">Transmembrane helix</keyword>
<feature type="transmembrane region" description="Helical" evidence="1">
    <location>
        <begin position="262"/>
        <end position="281"/>
    </location>
</feature>
<feature type="transmembrane region" description="Helical" evidence="1">
    <location>
        <begin position="134"/>
        <end position="151"/>
    </location>
</feature>
<dbReference type="EMBL" id="AVPJ01000011">
    <property type="protein sequence ID" value="KGN31459.1"/>
    <property type="molecule type" value="Genomic_DNA"/>
</dbReference>
<protein>
    <submittedName>
        <fullName evidence="2">Uncharacterized protein</fullName>
    </submittedName>
</protein>
<reference evidence="2 3" key="1">
    <citation type="submission" date="2013-08" db="EMBL/GenBank/DDBJ databases">
        <title>The genome sequence of Knoellia sinensis.</title>
        <authorList>
            <person name="Zhu W."/>
            <person name="Wang G."/>
        </authorList>
    </citation>
    <scope>NUCLEOTIDE SEQUENCE [LARGE SCALE GENOMIC DNA]</scope>
    <source>
        <strain evidence="2 3">KCTC 19936</strain>
    </source>
</reference>
<evidence type="ECO:0000313" key="3">
    <source>
        <dbReference type="Proteomes" id="UP000030002"/>
    </source>
</evidence>
<sequence>MSVFVAVIAARFLVPLFIFRFPLPAIIAALILDGVDQTIFQTMGYDPPGYQGYDKAMDVFYLAIAYLAMLRNWTSMAAFAIGRALYFYRLVGVVAFEFSQERALLLIFPNTFEYFFIAYELIRLRWDPTRLSRSAWLAIAAGIWILVKLPQEYWIHIAQRDMTDELAAHAWLGPLLLVVVSVILYAVWRLLVPRLGPVAWPWRVVADPLPESVDEASERALWTAKYARVWSIPTLEKVLLVGLISVIFGQVLPGLRTTGTQLFIGIAAVVLANAAMTLAFARAGRSVEGAFAAFGTRVLINVSLVIVGGWLLGRGGGDSNQPATLFFILLLSLITTLHDRYWPVHAVRDHEDPPDTAVRRAGS</sequence>
<dbReference type="Proteomes" id="UP000030002">
    <property type="component" value="Unassembled WGS sequence"/>
</dbReference>
<comment type="caution">
    <text evidence="2">The sequence shown here is derived from an EMBL/GenBank/DDBJ whole genome shotgun (WGS) entry which is preliminary data.</text>
</comment>
<proteinExistence type="predicted"/>
<keyword evidence="1" id="KW-0472">Membrane</keyword>
<name>A0A0A0J429_9MICO</name>